<evidence type="ECO:0000256" key="1">
    <source>
        <dbReference type="ARBA" id="ARBA00001946"/>
    </source>
</evidence>
<proteinExistence type="inferred from homology"/>
<keyword evidence="9" id="KW-0460">Magnesium</keyword>
<dbReference type="InterPro" id="IPR036424">
    <property type="entry name" value="UPP_synth-like_sf"/>
</dbReference>
<evidence type="ECO:0000313" key="16">
    <source>
        <dbReference type="Proteomes" id="UP000193986"/>
    </source>
</evidence>
<sequence>MPGSRSHLRLRDIPALPLLFLLHILFTLLSLLLRTYQLLTSPRPLKTPASFQRPIRHIAVVLRPSTSSYDVKVRQETLALKESVKRVVRWASEMGVSEVSVFDGKGLLQNCQEELVRDLLRLPPSPPGSRPATPARLPNAVQASSVSKPRSRSSVQTIIIPPHHSQGNESEMLKLHVLAPSTRDVVADLTASYIKKQIPLGDIQQDMLDRDVRDVLHLSHDPDILIIHLLSSPSFFKALLPRPAPQLSGYPFWCLRITEIYQHPTPLPRLIPPPLLSLLHQARTSNLSLLRKVARSLPLTDPDESETIHGSRRVIKGAMGREVWDGAMRAWGGVEQRLG</sequence>
<dbReference type="STRING" id="71784.A0A1Y2BAV9"/>
<evidence type="ECO:0000256" key="8">
    <source>
        <dbReference type="ARBA" id="ARBA00022824"/>
    </source>
</evidence>
<evidence type="ECO:0000256" key="10">
    <source>
        <dbReference type="ARBA" id="ARBA00022989"/>
    </source>
</evidence>
<dbReference type="Proteomes" id="UP000193986">
    <property type="component" value="Unassembled WGS sequence"/>
</dbReference>
<comment type="subcellular location">
    <subcellularLocation>
        <location evidence="2">Endoplasmic reticulum membrane</location>
    </subcellularLocation>
</comment>
<comment type="cofactor">
    <cofactor evidence="1">
        <name>Mg(2+)</name>
        <dbReference type="ChEBI" id="CHEBI:18420"/>
    </cofactor>
</comment>
<keyword evidence="7 14" id="KW-0812">Transmembrane</keyword>
<protein>
    <recommendedName>
        <fullName evidence="5">ditrans,polycis-polyprenyl diphosphate synthase [(2E,6E)-farnesyldiphosphate specific]</fullName>
        <ecNumber evidence="5">2.5.1.87</ecNumber>
    </recommendedName>
</protein>
<gene>
    <name evidence="15" type="ORF">BCR39DRAFT_524797</name>
</gene>
<evidence type="ECO:0000256" key="2">
    <source>
        <dbReference type="ARBA" id="ARBA00004586"/>
    </source>
</evidence>
<comment type="pathway">
    <text evidence="3">Protein modification; protein glycosylation.</text>
</comment>
<evidence type="ECO:0000256" key="12">
    <source>
        <dbReference type="ARBA" id="ARBA00047353"/>
    </source>
</evidence>
<evidence type="ECO:0000256" key="11">
    <source>
        <dbReference type="ARBA" id="ARBA00023136"/>
    </source>
</evidence>
<accession>A0A1Y2BAV9</accession>
<dbReference type="PANTHER" id="PTHR21528:SF0">
    <property type="entry name" value="DEHYDRODOLICHYL DIPHOSPHATE SYNTHASE COMPLEX SUBUNIT NUS1"/>
    <property type="match status" value="1"/>
</dbReference>
<organism evidence="15 16">
    <name type="scientific">Naematelia encephala</name>
    <dbReference type="NCBI Taxonomy" id="71784"/>
    <lineage>
        <taxon>Eukaryota</taxon>
        <taxon>Fungi</taxon>
        <taxon>Dikarya</taxon>
        <taxon>Basidiomycota</taxon>
        <taxon>Agaricomycotina</taxon>
        <taxon>Tremellomycetes</taxon>
        <taxon>Tremellales</taxon>
        <taxon>Naemateliaceae</taxon>
        <taxon>Naematelia</taxon>
    </lineage>
</organism>
<comment type="catalytic activity">
    <reaction evidence="12">
        <text>n isopentenyl diphosphate + (2E,6E)-farnesyl diphosphate = a di-trans,poly-cis-polyprenyl diphosphate + n diphosphate</text>
        <dbReference type="Rhea" id="RHEA:53008"/>
        <dbReference type="Rhea" id="RHEA-COMP:19494"/>
        <dbReference type="ChEBI" id="CHEBI:33019"/>
        <dbReference type="ChEBI" id="CHEBI:128769"/>
        <dbReference type="ChEBI" id="CHEBI:136960"/>
        <dbReference type="ChEBI" id="CHEBI:175763"/>
        <dbReference type="EC" id="2.5.1.87"/>
    </reaction>
</comment>
<feature type="region of interest" description="Disordered" evidence="13">
    <location>
        <begin position="122"/>
        <end position="154"/>
    </location>
</feature>
<dbReference type="InParanoid" id="A0A1Y2BAV9"/>
<evidence type="ECO:0000256" key="3">
    <source>
        <dbReference type="ARBA" id="ARBA00004922"/>
    </source>
</evidence>
<evidence type="ECO:0000256" key="9">
    <source>
        <dbReference type="ARBA" id="ARBA00022842"/>
    </source>
</evidence>
<comment type="caution">
    <text evidence="15">The sequence shown here is derived from an EMBL/GenBank/DDBJ whole genome shotgun (WGS) entry which is preliminary data.</text>
</comment>
<keyword evidence="10 14" id="KW-1133">Transmembrane helix</keyword>
<reference evidence="15 16" key="1">
    <citation type="submission" date="2016-07" db="EMBL/GenBank/DDBJ databases">
        <title>Pervasive Adenine N6-methylation of Active Genes in Fungi.</title>
        <authorList>
            <consortium name="DOE Joint Genome Institute"/>
            <person name="Mondo S.J."/>
            <person name="Dannebaum R.O."/>
            <person name="Kuo R.C."/>
            <person name="Labutti K."/>
            <person name="Haridas S."/>
            <person name="Kuo A."/>
            <person name="Salamov A."/>
            <person name="Ahrendt S.R."/>
            <person name="Lipzen A."/>
            <person name="Sullivan W."/>
            <person name="Andreopoulos W.B."/>
            <person name="Clum A."/>
            <person name="Lindquist E."/>
            <person name="Daum C."/>
            <person name="Ramamoorthy G.K."/>
            <person name="Gryganskyi A."/>
            <person name="Culley D."/>
            <person name="Magnuson J.K."/>
            <person name="James T.Y."/>
            <person name="O'Malley M.A."/>
            <person name="Stajich J.E."/>
            <person name="Spatafora J.W."/>
            <person name="Visel A."/>
            <person name="Grigoriev I.V."/>
        </authorList>
    </citation>
    <scope>NUCLEOTIDE SEQUENCE [LARGE SCALE GENOMIC DNA]</scope>
    <source>
        <strain evidence="15 16">68-887.2</strain>
    </source>
</reference>
<evidence type="ECO:0000313" key="15">
    <source>
        <dbReference type="EMBL" id="ORY31959.1"/>
    </source>
</evidence>
<keyword evidence="11 14" id="KW-0472">Membrane</keyword>
<dbReference type="PANTHER" id="PTHR21528">
    <property type="entry name" value="DEHYDRODOLICHYL DIPHOSPHATE SYNTHASE COMPLEX SUBUNIT NUS1"/>
    <property type="match status" value="1"/>
</dbReference>
<evidence type="ECO:0000256" key="14">
    <source>
        <dbReference type="SAM" id="Phobius"/>
    </source>
</evidence>
<evidence type="ECO:0000256" key="4">
    <source>
        <dbReference type="ARBA" id="ARBA00005432"/>
    </source>
</evidence>
<dbReference type="FunCoup" id="A0A1Y2BAV9">
    <property type="interactions" value="225"/>
</dbReference>
<dbReference type="GO" id="GO:0045547">
    <property type="term" value="F:ditrans,polycis-polyprenyl diphosphate synthase [(2E,6E)-farnesyl diphosphate specific] activity"/>
    <property type="evidence" value="ECO:0007669"/>
    <property type="project" value="UniProtKB-EC"/>
</dbReference>
<evidence type="ECO:0000256" key="13">
    <source>
        <dbReference type="SAM" id="MobiDB-lite"/>
    </source>
</evidence>
<dbReference type="InterPro" id="IPR038887">
    <property type="entry name" value="Nus1/NgBR"/>
</dbReference>
<dbReference type="OrthoDB" id="3057168at2759"/>
<feature type="transmembrane region" description="Helical" evidence="14">
    <location>
        <begin position="15"/>
        <end position="33"/>
    </location>
</feature>
<dbReference type="EC" id="2.5.1.87" evidence="5"/>
<dbReference type="EMBL" id="MCFC01000012">
    <property type="protein sequence ID" value="ORY31959.1"/>
    <property type="molecule type" value="Genomic_DNA"/>
</dbReference>
<dbReference type="GO" id="GO:0005789">
    <property type="term" value="C:endoplasmic reticulum membrane"/>
    <property type="evidence" value="ECO:0007669"/>
    <property type="project" value="UniProtKB-SubCell"/>
</dbReference>
<evidence type="ECO:0000256" key="6">
    <source>
        <dbReference type="ARBA" id="ARBA00022679"/>
    </source>
</evidence>
<dbReference type="AlphaFoldDB" id="A0A1Y2BAV9"/>
<dbReference type="SUPFAM" id="SSF64005">
    <property type="entry name" value="Undecaprenyl diphosphate synthase"/>
    <property type="match status" value="1"/>
</dbReference>
<feature type="non-terminal residue" evidence="15">
    <location>
        <position position="339"/>
    </location>
</feature>
<comment type="similarity">
    <text evidence="4">Belongs to the UPP synthase family.</text>
</comment>
<dbReference type="UniPathway" id="UPA00378"/>
<keyword evidence="8" id="KW-0256">Endoplasmic reticulum</keyword>
<keyword evidence="6" id="KW-0808">Transferase</keyword>
<evidence type="ECO:0000256" key="5">
    <source>
        <dbReference type="ARBA" id="ARBA00012596"/>
    </source>
</evidence>
<name>A0A1Y2BAV9_9TREE</name>
<evidence type="ECO:0000256" key="7">
    <source>
        <dbReference type="ARBA" id="ARBA00022692"/>
    </source>
</evidence>
<dbReference type="GO" id="GO:1904423">
    <property type="term" value="C:dehydrodolichyl diphosphate synthase complex"/>
    <property type="evidence" value="ECO:0007669"/>
    <property type="project" value="InterPro"/>
</dbReference>
<keyword evidence="16" id="KW-1185">Reference proteome</keyword>
<feature type="compositionally biased region" description="Low complexity" evidence="13">
    <location>
        <begin position="144"/>
        <end position="154"/>
    </location>
</feature>